<dbReference type="GO" id="GO:0016301">
    <property type="term" value="F:kinase activity"/>
    <property type="evidence" value="ECO:0007669"/>
    <property type="project" value="UniProtKB-KW"/>
</dbReference>
<feature type="compositionally biased region" description="Polar residues" evidence="11">
    <location>
        <begin position="543"/>
        <end position="554"/>
    </location>
</feature>
<dbReference type="GO" id="GO:0008270">
    <property type="term" value="F:zinc ion binding"/>
    <property type="evidence" value="ECO:0007669"/>
    <property type="project" value="UniProtKB-KW"/>
</dbReference>
<evidence type="ECO:0000256" key="7">
    <source>
        <dbReference type="ARBA" id="ARBA00023125"/>
    </source>
</evidence>
<dbReference type="PROSITE" id="PS00028">
    <property type="entry name" value="ZINC_FINGER_C2H2_1"/>
    <property type="match status" value="2"/>
</dbReference>
<keyword evidence="3" id="KW-0677">Repeat</keyword>
<dbReference type="RefSeq" id="XP_027202994.1">
    <property type="nucleotide sequence ID" value="XM_027347193.1"/>
</dbReference>
<feature type="compositionally biased region" description="Low complexity" evidence="11">
    <location>
        <begin position="181"/>
        <end position="190"/>
    </location>
</feature>
<dbReference type="PANTHER" id="PTHR46105">
    <property type="entry name" value="AGAP004733-PA"/>
    <property type="match status" value="1"/>
</dbReference>
<dbReference type="InterPro" id="IPR000210">
    <property type="entry name" value="BTB/POZ_dom"/>
</dbReference>
<dbReference type="InterPro" id="IPR036236">
    <property type="entry name" value="Znf_C2H2_sf"/>
</dbReference>
<evidence type="ECO:0000256" key="6">
    <source>
        <dbReference type="ARBA" id="ARBA00023015"/>
    </source>
</evidence>
<keyword evidence="6" id="KW-0805">Transcription regulation</keyword>
<evidence type="ECO:0000256" key="1">
    <source>
        <dbReference type="ARBA" id="ARBA00004123"/>
    </source>
</evidence>
<evidence type="ECO:0000259" key="12">
    <source>
        <dbReference type="PROSITE" id="PS50097"/>
    </source>
</evidence>
<name>A0A6P6YE28_DERPT</name>
<dbReference type="KEGG" id="dpte:113796899"/>
<dbReference type="InParanoid" id="A0A6P6YE28"/>
<keyword evidence="14" id="KW-1185">Reference proteome</keyword>
<evidence type="ECO:0000313" key="14">
    <source>
        <dbReference type="Proteomes" id="UP000515146"/>
    </source>
</evidence>
<dbReference type="SUPFAM" id="SSF57667">
    <property type="entry name" value="beta-beta-alpha zinc fingers"/>
    <property type="match status" value="1"/>
</dbReference>
<proteinExistence type="predicted"/>
<dbReference type="GO" id="GO:0005634">
    <property type="term" value="C:nucleus"/>
    <property type="evidence" value="ECO:0007669"/>
    <property type="project" value="UniProtKB-SubCell"/>
</dbReference>
<organism evidence="14 15">
    <name type="scientific">Dermatophagoides pteronyssinus</name>
    <name type="common">European house dust mite</name>
    <dbReference type="NCBI Taxonomy" id="6956"/>
    <lineage>
        <taxon>Eukaryota</taxon>
        <taxon>Metazoa</taxon>
        <taxon>Ecdysozoa</taxon>
        <taxon>Arthropoda</taxon>
        <taxon>Chelicerata</taxon>
        <taxon>Arachnida</taxon>
        <taxon>Acari</taxon>
        <taxon>Acariformes</taxon>
        <taxon>Sarcoptiformes</taxon>
        <taxon>Astigmata</taxon>
        <taxon>Psoroptidia</taxon>
        <taxon>Analgoidea</taxon>
        <taxon>Pyroglyphidae</taxon>
        <taxon>Dermatophagoidinae</taxon>
        <taxon>Dermatophagoides</taxon>
    </lineage>
</organism>
<feature type="region of interest" description="Disordered" evidence="11">
    <location>
        <begin position="324"/>
        <end position="351"/>
    </location>
</feature>
<evidence type="ECO:0000256" key="5">
    <source>
        <dbReference type="ARBA" id="ARBA00022833"/>
    </source>
</evidence>
<dbReference type="AlphaFoldDB" id="A0A6P6YE28"/>
<evidence type="ECO:0000256" key="9">
    <source>
        <dbReference type="ARBA" id="ARBA00023242"/>
    </source>
</evidence>
<feature type="region of interest" description="Disordered" evidence="11">
    <location>
        <begin position="517"/>
        <end position="554"/>
    </location>
</feature>
<keyword evidence="7" id="KW-0238">DNA-binding</keyword>
<reference evidence="15" key="1">
    <citation type="submission" date="2025-08" db="UniProtKB">
        <authorList>
            <consortium name="RefSeq"/>
        </authorList>
    </citation>
    <scope>IDENTIFICATION</scope>
    <source>
        <strain evidence="15">Airmid</strain>
    </source>
</reference>
<evidence type="ECO:0000256" key="3">
    <source>
        <dbReference type="ARBA" id="ARBA00022737"/>
    </source>
</evidence>
<dbReference type="Gene3D" id="3.30.710.10">
    <property type="entry name" value="Potassium Channel Kv1.1, Chain A"/>
    <property type="match status" value="1"/>
</dbReference>
<dbReference type="SMART" id="SM00355">
    <property type="entry name" value="ZnF_C2H2"/>
    <property type="match status" value="2"/>
</dbReference>
<comment type="subcellular location">
    <subcellularLocation>
        <location evidence="1">Nucleus</location>
    </subcellularLocation>
</comment>
<gene>
    <name evidence="15" type="primary">LOC113796899</name>
</gene>
<dbReference type="Pfam" id="PF00096">
    <property type="entry name" value="zf-C2H2"/>
    <property type="match status" value="1"/>
</dbReference>
<dbReference type="PANTHER" id="PTHR46105:SF5">
    <property type="entry name" value="ZINC FINGER AND BTB DOMAIN-CONTAINING PROTEIN 44 ISOFORM X1"/>
    <property type="match status" value="1"/>
</dbReference>
<feature type="compositionally biased region" description="Polar residues" evidence="11">
    <location>
        <begin position="520"/>
        <end position="536"/>
    </location>
</feature>
<dbReference type="Gene3D" id="3.30.160.60">
    <property type="entry name" value="Classic Zinc Finger"/>
    <property type="match status" value="1"/>
</dbReference>
<keyword evidence="9" id="KW-0539">Nucleus</keyword>
<evidence type="ECO:0000313" key="15">
    <source>
        <dbReference type="RefSeq" id="XP_027202994.1"/>
    </source>
</evidence>
<dbReference type="PROSITE" id="PS50157">
    <property type="entry name" value="ZINC_FINGER_C2H2_2"/>
    <property type="match status" value="2"/>
</dbReference>
<accession>A0A6P6YE28</accession>
<evidence type="ECO:0000256" key="11">
    <source>
        <dbReference type="SAM" id="MobiDB-lite"/>
    </source>
</evidence>
<feature type="domain" description="BTB" evidence="12">
    <location>
        <begin position="29"/>
        <end position="96"/>
    </location>
</feature>
<feature type="region of interest" description="Disordered" evidence="11">
    <location>
        <begin position="171"/>
        <end position="190"/>
    </location>
</feature>
<evidence type="ECO:0000256" key="2">
    <source>
        <dbReference type="ARBA" id="ARBA00022723"/>
    </source>
</evidence>
<dbReference type="InterPro" id="IPR011333">
    <property type="entry name" value="SKP1/BTB/POZ_sf"/>
</dbReference>
<keyword evidence="15" id="KW-0418">Kinase</keyword>
<dbReference type="GO" id="GO:0000978">
    <property type="term" value="F:RNA polymerase II cis-regulatory region sequence-specific DNA binding"/>
    <property type="evidence" value="ECO:0007669"/>
    <property type="project" value="TreeGrafter"/>
</dbReference>
<feature type="domain" description="C2H2-type" evidence="13">
    <location>
        <begin position="461"/>
        <end position="489"/>
    </location>
</feature>
<keyword evidence="15" id="KW-0808">Transferase</keyword>
<feature type="region of interest" description="Disordered" evidence="11">
    <location>
        <begin position="402"/>
        <end position="430"/>
    </location>
</feature>
<keyword evidence="5" id="KW-0862">Zinc</keyword>
<keyword evidence="4 10" id="KW-0863">Zinc-finger</keyword>
<dbReference type="Pfam" id="PF00651">
    <property type="entry name" value="BTB"/>
    <property type="match status" value="1"/>
</dbReference>
<dbReference type="CDD" id="cd18186">
    <property type="entry name" value="BTB_POZ_ZBTB_KLHL-like"/>
    <property type="match status" value="1"/>
</dbReference>
<dbReference type="SUPFAM" id="SSF54695">
    <property type="entry name" value="POZ domain"/>
    <property type="match status" value="1"/>
</dbReference>
<sequence length="601" mass="67614">MENYYFKHPSHFGDMFSIFEDFYRSKTLSDVIINCQGRNIHAHRMVLCAGSDHFRRLLTSIKMHNQLPVLIITDISFEDMEIMLEFIYRGQIVVSRDKVETLRQAAHKLRIRGFENFLRKPFNNGGNGLLNGNVSIPSMKSMINGNHRSTTSLLTENKRYLQQINDVEIKRMKSNGGGGSSHIQQQSQDSSLYNNHHVNTRHLRESSADFRRLYSHLNNNNEPQSQLEAALQRGLNQLSQNCSNQQQLQPQQQHSPNAMIKKMIHLEQLMKSCNGGNVNVNNGGGVYDCNGTLDLKIDKHRQHHQQQQQQQIDQVPSITITRVNGPGVSLDLNGGNSPLSDSCDENEENQRNETAENAMNGVGGGGHMKLSNHHFDNNRNESHEVNYTYEMDPSVLVAPQWDNSDENINNNCGSEGKEDADGGTEDDEYLDSMSRNQNSMLDSMFMAAQKMNQMNVGQNFFYCEHCPKYFVDEDHLQLHIKRTHGLNKMNQCNICGKAYAWKSGLYKHKRHVHNIGGTGTKITPNGGNGDSDSPVDSQPPTPTDVQQIQSSSSSTLEVITKIHNNNNINNNNNDDDSMSSPIASNIIETSAMSPSPVITTT</sequence>
<protein>
    <submittedName>
        <fullName evidence="15">Probable cyclin-dependent serine/threonine-protein kinase DDB_G0292550</fullName>
    </submittedName>
</protein>
<dbReference type="PROSITE" id="PS50097">
    <property type="entry name" value="BTB"/>
    <property type="match status" value="1"/>
</dbReference>
<feature type="compositionally biased region" description="Acidic residues" evidence="11">
    <location>
        <begin position="421"/>
        <end position="430"/>
    </location>
</feature>
<dbReference type="InterPro" id="IPR013087">
    <property type="entry name" value="Znf_C2H2_type"/>
</dbReference>
<evidence type="ECO:0000256" key="4">
    <source>
        <dbReference type="ARBA" id="ARBA00022771"/>
    </source>
</evidence>
<dbReference type="GO" id="GO:0000981">
    <property type="term" value="F:DNA-binding transcription factor activity, RNA polymerase II-specific"/>
    <property type="evidence" value="ECO:0007669"/>
    <property type="project" value="TreeGrafter"/>
</dbReference>
<dbReference type="Proteomes" id="UP000515146">
    <property type="component" value="Unplaced"/>
</dbReference>
<keyword evidence="8" id="KW-0804">Transcription</keyword>
<dbReference type="OMA" id="MCEWLSS"/>
<dbReference type="OrthoDB" id="6503085at2759"/>
<feature type="domain" description="C2H2-type" evidence="13">
    <location>
        <begin position="490"/>
        <end position="513"/>
    </location>
</feature>
<dbReference type="InterPro" id="IPR050457">
    <property type="entry name" value="ZnFinger_BTB_dom_contain"/>
</dbReference>
<evidence type="ECO:0000259" key="13">
    <source>
        <dbReference type="PROSITE" id="PS50157"/>
    </source>
</evidence>
<evidence type="ECO:0000256" key="10">
    <source>
        <dbReference type="PROSITE-ProRule" id="PRU00042"/>
    </source>
</evidence>
<keyword evidence="2" id="KW-0479">Metal-binding</keyword>
<evidence type="ECO:0000256" key="8">
    <source>
        <dbReference type="ARBA" id="ARBA00023163"/>
    </source>
</evidence>
<dbReference type="SMART" id="SM00225">
    <property type="entry name" value="BTB"/>
    <property type="match status" value="1"/>
</dbReference>